<dbReference type="PANTHER" id="PTHR31423:SF3">
    <property type="entry name" value="PROLYL-TRNA SYNTHETASE ASSOCIATED DOMAIN-CONTAINING PROTEIN 1-RELATED"/>
    <property type="match status" value="1"/>
</dbReference>
<evidence type="ECO:0000256" key="2">
    <source>
        <dbReference type="ARBA" id="ARBA00022917"/>
    </source>
</evidence>
<dbReference type="Gene3D" id="3.90.960.10">
    <property type="entry name" value="YbaK/aminoacyl-tRNA synthetase-associated domain"/>
    <property type="match status" value="1"/>
</dbReference>
<dbReference type="InterPro" id="IPR040285">
    <property type="entry name" value="ProX/PRXD1"/>
</dbReference>
<keyword evidence="5" id="KW-1185">Reference proteome</keyword>
<sequence length="163" mass="18951">MMSPYEQVKAELEKLDISYDIVEHPAVYTTDKADEYIKGKVGIRTKSLFLTNKKKKAFYLVFMDDDKRLDMNHFAEVVGEKHIKFASETLLMDKLGLKPGFVSIFGLLNNREKDVQIYFEKDIVGDVPLTFHPNDNTKTLFVQMDDLVKFMNDLGFEYHVIEL</sequence>
<dbReference type="CDD" id="cd04335">
    <property type="entry name" value="PrdX_deacylase"/>
    <property type="match status" value="1"/>
</dbReference>
<keyword evidence="2" id="KW-0648">Protein biosynthesis</keyword>
<dbReference type="Pfam" id="PF04073">
    <property type="entry name" value="tRNA_edit"/>
    <property type="match status" value="1"/>
</dbReference>
<protein>
    <submittedName>
        <fullName evidence="4">YbaK prolyl-tRNA synthetase associated domain-containing protein</fullName>
    </submittedName>
</protein>
<dbReference type="AlphaFoldDB" id="A0A0R1WPC6"/>
<evidence type="ECO:0000313" key="4">
    <source>
        <dbReference type="EMBL" id="KRM17561.1"/>
    </source>
</evidence>
<keyword evidence="4" id="KW-0030">Aminoacyl-tRNA synthetase</keyword>
<comment type="caution">
    <text evidence="4">The sequence shown here is derived from an EMBL/GenBank/DDBJ whole genome shotgun (WGS) entry which is preliminary data.</text>
</comment>
<dbReference type="InterPro" id="IPR007214">
    <property type="entry name" value="YbaK/aa-tRNA-synth-assoc-dom"/>
</dbReference>
<evidence type="ECO:0000313" key="5">
    <source>
        <dbReference type="Proteomes" id="UP000051302"/>
    </source>
</evidence>
<dbReference type="EMBL" id="AZFV01000008">
    <property type="protein sequence ID" value="KRM17561.1"/>
    <property type="molecule type" value="Genomic_DNA"/>
</dbReference>
<dbReference type="Proteomes" id="UP000051302">
    <property type="component" value="Unassembled WGS sequence"/>
</dbReference>
<dbReference type="GO" id="GO:0006412">
    <property type="term" value="P:translation"/>
    <property type="evidence" value="ECO:0007669"/>
    <property type="project" value="UniProtKB-KW"/>
</dbReference>
<dbReference type="GO" id="GO:0004812">
    <property type="term" value="F:aminoacyl-tRNA ligase activity"/>
    <property type="evidence" value="ECO:0007669"/>
    <property type="project" value="UniProtKB-KW"/>
</dbReference>
<organism evidence="4 5">
    <name type="scientific">Companilactobacillus nantensis DSM 16982</name>
    <dbReference type="NCBI Taxonomy" id="1423774"/>
    <lineage>
        <taxon>Bacteria</taxon>
        <taxon>Bacillati</taxon>
        <taxon>Bacillota</taxon>
        <taxon>Bacilli</taxon>
        <taxon>Lactobacillales</taxon>
        <taxon>Lactobacillaceae</taxon>
        <taxon>Companilactobacillus</taxon>
    </lineage>
</organism>
<gene>
    <name evidence="4" type="ORF">FD31_GL002546</name>
</gene>
<name>A0A0R1WPC6_9LACO</name>
<evidence type="ECO:0000256" key="1">
    <source>
        <dbReference type="ARBA" id="ARBA00010201"/>
    </source>
</evidence>
<dbReference type="SUPFAM" id="SSF55826">
    <property type="entry name" value="YbaK/ProRS associated domain"/>
    <property type="match status" value="1"/>
</dbReference>
<accession>A0A0R1WPC6</accession>
<dbReference type="PATRIC" id="fig|1423774.3.peg.2645"/>
<reference evidence="4 5" key="1">
    <citation type="journal article" date="2015" name="Genome Announc.">
        <title>Expanding the biotechnology potential of lactobacilli through comparative genomics of 213 strains and associated genera.</title>
        <authorList>
            <person name="Sun Z."/>
            <person name="Harris H.M."/>
            <person name="McCann A."/>
            <person name="Guo C."/>
            <person name="Argimon S."/>
            <person name="Zhang W."/>
            <person name="Yang X."/>
            <person name="Jeffery I.B."/>
            <person name="Cooney J.C."/>
            <person name="Kagawa T.F."/>
            <person name="Liu W."/>
            <person name="Song Y."/>
            <person name="Salvetti E."/>
            <person name="Wrobel A."/>
            <person name="Rasinkangas P."/>
            <person name="Parkhill J."/>
            <person name="Rea M.C."/>
            <person name="O'Sullivan O."/>
            <person name="Ritari J."/>
            <person name="Douillard F.P."/>
            <person name="Paul Ross R."/>
            <person name="Yang R."/>
            <person name="Briner A.E."/>
            <person name="Felis G.E."/>
            <person name="de Vos W.M."/>
            <person name="Barrangou R."/>
            <person name="Klaenhammer T.R."/>
            <person name="Caufield P.W."/>
            <person name="Cui Y."/>
            <person name="Zhang H."/>
            <person name="O'Toole P.W."/>
        </authorList>
    </citation>
    <scope>NUCLEOTIDE SEQUENCE [LARGE SCALE GENOMIC DNA]</scope>
    <source>
        <strain evidence="4 5">DSM 16982</strain>
    </source>
</reference>
<dbReference type="GO" id="GO:0002161">
    <property type="term" value="F:aminoacyl-tRNA deacylase activity"/>
    <property type="evidence" value="ECO:0007669"/>
    <property type="project" value="InterPro"/>
</dbReference>
<comment type="similarity">
    <text evidence="1">Belongs to the PRORSD1 family.</text>
</comment>
<dbReference type="PANTHER" id="PTHR31423">
    <property type="entry name" value="YBAK DOMAIN-CONTAINING PROTEIN"/>
    <property type="match status" value="1"/>
</dbReference>
<proteinExistence type="inferred from homology"/>
<keyword evidence="4" id="KW-0436">Ligase</keyword>
<dbReference type="InterPro" id="IPR036754">
    <property type="entry name" value="YbaK/aa-tRNA-synt-asso_dom_sf"/>
</dbReference>
<feature type="domain" description="YbaK/aminoacyl-tRNA synthetase-associated" evidence="3">
    <location>
        <begin position="24"/>
        <end position="150"/>
    </location>
</feature>
<evidence type="ECO:0000259" key="3">
    <source>
        <dbReference type="Pfam" id="PF04073"/>
    </source>
</evidence>
<dbReference type="STRING" id="1423774.FD31_GL002546"/>